<protein>
    <submittedName>
        <fullName evidence="10">Acyl-CoA dehydrogenase family protein</fullName>
    </submittedName>
</protein>
<dbReference type="InterPro" id="IPR013786">
    <property type="entry name" value="AcylCoA_DH/ox_N"/>
</dbReference>
<comment type="cofactor">
    <cofactor evidence="1 6">
        <name>FAD</name>
        <dbReference type="ChEBI" id="CHEBI:57692"/>
    </cofactor>
</comment>
<evidence type="ECO:0000259" key="9">
    <source>
        <dbReference type="Pfam" id="PF02771"/>
    </source>
</evidence>
<dbReference type="SUPFAM" id="SSF47203">
    <property type="entry name" value="Acyl-CoA dehydrogenase C-terminal domain-like"/>
    <property type="match status" value="1"/>
</dbReference>
<dbReference type="Proteomes" id="UP001500957">
    <property type="component" value="Unassembled WGS sequence"/>
</dbReference>
<evidence type="ECO:0000256" key="4">
    <source>
        <dbReference type="ARBA" id="ARBA00022827"/>
    </source>
</evidence>
<feature type="domain" description="Acyl-CoA dehydrogenase/oxidase C-terminal" evidence="7">
    <location>
        <begin position="245"/>
        <end position="390"/>
    </location>
</feature>
<evidence type="ECO:0000256" key="2">
    <source>
        <dbReference type="ARBA" id="ARBA00009347"/>
    </source>
</evidence>
<evidence type="ECO:0000313" key="11">
    <source>
        <dbReference type="Proteomes" id="UP001500957"/>
    </source>
</evidence>
<dbReference type="EMBL" id="BAAAHE010000011">
    <property type="protein sequence ID" value="GAA0615279.1"/>
    <property type="molecule type" value="Genomic_DNA"/>
</dbReference>
<dbReference type="InterPro" id="IPR052161">
    <property type="entry name" value="Mycobact_Acyl-CoA_DH"/>
</dbReference>
<organism evidence="10 11">
    <name type="scientific">Sporichthya brevicatena</name>
    <dbReference type="NCBI Taxonomy" id="171442"/>
    <lineage>
        <taxon>Bacteria</taxon>
        <taxon>Bacillati</taxon>
        <taxon>Actinomycetota</taxon>
        <taxon>Actinomycetes</taxon>
        <taxon>Sporichthyales</taxon>
        <taxon>Sporichthyaceae</taxon>
        <taxon>Sporichthya</taxon>
    </lineage>
</organism>
<keyword evidence="3 6" id="KW-0285">Flavoprotein</keyword>
<dbReference type="InterPro" id="IPR037069">
    <property type="entry name" value="AcylCoA_DH/ox_N_sf"/>
</dbReference>
<dbReference type="InterPro" id="IPR046373">
    <property type="entry name" value="Acyl-CoA_Oxase/DH_mid-dom_sf"/>
</dbReference>
<comment type="similarity">
    <text evidence="2 6">Belongs to the acyl-CoA dehydrogenase family.</text>
</comment>
<dbReference type="InterPro" id="IPR036250">
    <property type="entry name" value="AcylCo_DH-like_C"/>
</dbReference>
<evidence type="ECO:0000313" key="10">
    <source>
        <dbReference type="EMBL" id="GAA0615279.1"/>
    </source>
</evidence>
<dbReference type="InterPro" id="IPR006091">
    <property type="entry name" value="Acyl-CoA_Oxase/DH_mid-dom"/>
</dbReference>
<dbReference type="Pfam" id="PF02770">
    <property type="entry name" value="Acyl-CoA_dh_M"/>
    <property type="match status" value="1"/>
</dbReference>
<dbReference type="InterPro" id="IPR009075">
    <property type="entry name" value="AcylCo_DH/oxidase_C"/>
</dbReference>
<evidence type="ECO:0000256" key="5">
    <source>
        <dbReference type="ARBA" id="ARBA00023002"/>
    </source>
</evidence>
<dbReference type="Gene3D" id="1.20.140.10">
    <property type="entry name" value="Butyryl-CoA Dehydrogenase, subunit A, domain 3"/>
    <property type="match status" value="1"/>
</dbReference>
<gene>
    <name evidence="10" type="ORF">GCM10009547_16510</name>
</gene>
<dbReference type="PANTHER" id="PTHR43292:SF3">
    <property type="entry name" value="ACYL-COA DEHYDROGENASE FADE29"/>
    <property type="match status" value="1"/>
</dbReference>
<evidence type="ECO:0000256" key="6">
    <source>
        <dbReference type="RuleBase" id="RU362125"/>
    </source>
</evidence>
<evidence type="ECO:0000259" key="7">
    <source>
        <dbReference type="Pfam" id="PF00441"/>
    </source>
</evidence>
<dbReference type="SUPFAM" id="SSF56645">
    <property type="entry name" value="Acyl-CoA dehydrogenase NM domain-like"/>
    <property type="match status" value="1"/>
</dbReference>
<dbReference type="Pfam" id="PF02771">
    <property type="entry name" value="Acyl-CoA_dh_N"/>
    <property type="match status" value="1"/>
</dbReference>
<comment type="caution">
    <text evidence="10">The sequence shown here is derived from an EMBL/GenBank/DDBJ whole genome shotgun (WGS) entry which is preliminary data.</text>
</comment>
<sequence length="394" mass="43169">MPPRTRPTPAQEPEKLNEVGTDELREWFREWLAANADRLIPYREPEPASYEEADELHVGLLLLLAEAGWSLIGWPESIGGLGGNLVLRGVVYDELAAAGYVLPERCYPVEILGPTLLRYAPDLAVSYLPGLITGAEMWCQGFSEPEAGSDLASLRCRATERPGGWVVNGQKLWTSNAQMSTKCVLLVRTGTPESRHRGLTMLLVDMNTPGITVNPIRSAAGANHLCEVFLDDVEVPADRLIGEVGKGWEVAMYLLQFERGMYAWMRQAVLHHRVELVRHQMPGPPGDLEAAVLGEMYAAVSTLRARTASTLSRLAAGARLGPEASIDKLLLSRAEQCVTDGARRLLHPAVETGSGEWAAYWRSAWYFARAATILGGVAEVQRSIVAQQLLGLPR</sequence>
<accession>A0ABN1GNP0</accession>
<feature type="domain" description="Acyl-CoA dehydrogenase/oxidase N-terminal" evidence="9">
    <location>
        <begin position="44"/>
        <end position="134"/>
    </location>
</feature>
<name>A0ABN1GNP0_9ACTN</name>
<dbReference type="Gene3D" id="1.10.540.10">
    <property type="entry name" value="Acyl-CoA dehydrogenase/oxidase, N-terminal domain"/>
    <property type="match status" value="1"/>
</dbReference>
<keyword evidence="11" id="KW-1185">Reference proteome</keyword>
<evidence type="ECO:0000259" key="8">
    <source>
        <dbReference type="Pfam" id="PF02770"/>
    </source>
</evidence>
<feature type="domain" description="Acyl-CoA oxidase/dehydrogenase middle" evidence="8">
    <location>
        <begin position="139"/>
        <end position="233"/>
    </location>
</feature>
<keyword evidence="5 6" id="KW-0560">Oxidoreductase</keyword>
<dbReference type="PANTHER" id="PTHR43292">
    <property type="entry name" value="ACYL-COA DEHYDROGENASE"/>
    <property type="match status" value="1"/>
</dbReference>
<dbReference type="Gene3D" id="2.40.110.10">
    <property type="entry name" value="Butyryl-CoA Dehydrogenase, subunit A, domain 2"/>
    <property type="match status" value="1"/>
</dbReference>
<proteinExistence type="inferred from homology"/>
<evidence type="ECO:0000256" key="3">
    <source>
        <dbReference type="ARBA" id="ARBA00022630"/>
    </source>
</evidence>
<dbReference type="Pfam" id="PF00441">
    <property type="entry name" value="Acyl-CoA_dh_1"/>
    <property type="match status" value="1"/>
</dbReference>
<evidence type="ECO:0000256" key="1">
    <source>
        <dbReference type="ARBA" id="ARBA00001974"/>
    </source>
</evidence>
<keyword evidence="4 6" id="KW-0274">FAD</keyword>
<reference evidence="10 11" key="1">
    <citation type="journal article" date="2019" name="Int. J. Syst. Evol. Microbiol.">
        <title>The Global Catalogue of Microorganisms (GCM) 10K type strain sequencing project: providing services to taxonomists for standard genome sequencing and annotation.</title>
        <authorList>
            <consortium name="The Broad Institute Genomics Platform"/>
            <consortium name="The Broad Institute Genome Sequencing Center for Infectious Disease"/>
            <person name="Wu L."/>
            <person name="Ma J."/>
        </authorList>
    </citation>
    <scope>NUCLEOTIDE SEQUENCE [LARGE SCALE GENOMIC DNA]</scope>
    <source>
        <strain evidence="10 11">JCM 10671</strain>
    </source>
</reference>
<dbReference type="InterPro" id="IPR009100">
    <property type="entry name" value="AcylCoA_DH/oxidase_NM_dom_sf"/>
</dbReference>